<dbReference type="Pfam" id="PF08533">
    <property type="entry name" value="Glyco_hydro_42C"/>
    <property type="match status" value="1"/>
</dbReference>
<evidence type="ECO:0000256" key="3">
    <source>
        <dbReference type="ARBA" id="ARBA00012756"/>
    </source>
</evidence>
<dbReference type="RefSeq" id="WP_119321518.1">
    <property type="nucleotide sequence ID" value="NZ_AP025739.1"/>
</dbReference>
<sequence length="669" mass="74640">MTSDIFFPRILHGGDYNPEQWPEEVWSEDVRLMRLAHVNVATLPVFGWVSLQPEEDTYTFEWLDRVIEKLTAGGVGLCLATATASVPAWMDQKYPDILRVDVHGVQQRHGNRHTFCPNSPNFRRLSTNLARRMAERYGSHPGLLVWHVSNEYGNTCYCDQCAAAFRLWLQDRYGSLEETNRRWNTTFWGHTYTDWSQIEPPTTNGERSMQSLLIDYDRFQSESLLNCYKAERDVLKAITPHIPVTTNLMGPCKPTDYHKWAKEMDLISWDSYPQRGATPADIAFNHSLMRGCKEGLPWMLMEQTPSQQNWQPYNALKRPGVMRLWSYQAMAHGANAVMYFQWRRSRGACEKYHGAVVEHAGRSDARVFQEVATLGAELEALGANTLGARVQSAAAVLFDWDNWWAVEYSSGPSVDLKYIAQTQSYYAALHDLGIVADIVSPEADLSQYKLIVAPVLYMVKPGVAERLEAYVQAGGVLVTTYFSGIVDETDLVTLGGYPGPLRKLLGIWAEEIDVLSPQESNTIRFEADSSISDCGMLCDLIHSEGATVLARYERDFYAGMPAVTVNEFGSGKAYYLATALAASGLRAFLQTVLGEAQIQLPLGARPPSGVEVTELSLPSGEAFVYVLNHNNAGVSVALPAGTFQELITGEETQGVLELTPYGVAILQEI</sequence>
<dbReference type="FunCoup" id="A0A402CVJ0">
    <property type="interactions" value="36"/>
</dbReference>
<evidence type="ECO:0000313" key="7">
    <source>
        <dbReference type="EMBL" id="BDI30428.1"/>
    </source>
</evidence>
<gene>
    <name evidence="7" type="ORF">CCAX7_24790</name>
</gene>
<dbReference type="EMBL" id="AP025739">
    <property type="protein sequence ID" value="BDI30428.1"/>
    <property type="molecule type" value="Genomic_DNA"/>
</dbReference>
<dbReference type="PANTHER" id="PTHR36447">
    <property type="entry name" value="BETA-GALACTOSIDASE GANA"/>
    <property type="match status" value="1"/>
</dbReference>
<dbReference type="GO" id="GO:0004565">
    <property type="term" value="F:beta-galactosidase activity"/>
    <property type="evidence" value="ECO:0007669"/>
    <property type="project" value="UniProtKB-EC"/>
</dbReference>
<dbReference type="SUPFAM" id="SSF51445">
    <property type="entry name" value="(Trans)glycosidases"/>
    <property type="match status" value="1"/>
</dbReference>
<comment type="similarity">
    <text evidence="2 6">Belongs to the glycosyl hydrolase 42 family.</text>
</comment>
<dbReference type="Gene3D" id="2.60.40.1180">
    <property type="entry name" value="Golgi alpha-mannosidase II"/>
    <property type="match status" value="1"/>
</dbReference>
<dbReference type="PIRSF" id="PIRSF001084">
    <property type="entry name" value="B-galactosidase"/>
    <property type="match status" value="1"/>
</dbReference>
<dbReference type="InterPro" id="IPR013738">
    <property type="entry name" value="Beta_galactosidase_Trimer"/>
</dbReference>
<accession>A0A402CVJ0</accession>
<dbReference type="InterPro" id="IPR013739">
    <property type="entry name" value="Beta_galactosidase_C"/>
</dbReference>
<dbReference type="EC" id="3.2.1.23" evidence="3 6"/>
<organism evidence="7 8">
    <name type="scientific">Capsulimonas corticalis</name>
    <dbReference type="NCBI Taxonomy" id="2219043"/>
    <lineage>
        <taxon>Bacteria</taxon>
        <taxon>Bacillati</taxon>
        <taxon>Armatimonadota</taxon>
        <taxon>Armatimonadia</taxon>
        <taxon>Capsulimonadales</taxon>
        <taxon>Capsulimonadaceae</taxon>
        <taxon>Capsulimonas</taxon>
    </lineage>
</organism>
<keyword evidence="8" id="KW-1185">Reference proteome</keyword>
<dbReference type="InterPro" id="IPR003476">
    <property type="entry name" value="Glyco_hydro_42"/>
</dbReference>
<dbReference type="KEGG" id="ccot:CCAX7_24790"/>
<keyword evidence="4 6" id="KW-0378">Hydrolase</keyword>
<dbReference type="InterPro" id="IPR013780">
    <property type="entry name" value="Glyco_hydro_b"/>
</dbReference>
<evidence type="ECO:0000256" key="4">
    <source>
        <dbReference type="ARBA" id="ARBA00022801"/>
    </source>
</evidence>
<dbReference type="GO" id="GO:0009341">
    <property type="term" value="C:beta-galactosidase complex"/>
    <property type="evidence" value="ECO:0007669"/>
    <property type="project" value="InterPro"/>
</dbReference>
<proteinExistence type="inferred from homology"/>
<dbReference type="InterPro" id="IPR029062">
    <property type="entry name" value="Class_I_gatase-like"/>
</dbReference>
<dbReference type="Pfam" id="PF08532">
    <property type="entry name" value="Glyco_hydro_42M"/>
    <property type="match status" value="1"/>
</dbReference>
<evidence type="ECO:0000256" key="6">
    <source>
        <dbReference type="PIRNR" id="PIRNR001084"/>
    </source>
</evidence>
<evidence type="ECO:0000313" key="8">
    <source>
        <dbReference type="Proteomes" id="UP000287394"/>
    </source>
</evidence>
<evidence type="ECO:0000256" key="5">
    <source>
        <dbReference type="ARBA" id="ARBA00023295"/>
    </source>
</evidence>
<evidence type="ECO:0000256" key="2">
    <source>
        <dbReference type="ARBA" id="ARBA00005940"/>
    </source>
</evidence>
<keyword evidence="5 6" id="KW-0326">Glycosidase</keyword>
<dbReference type="InterPro" id="IPR017853">
    <property type="entry name" value="GH"/>
</dbReference>
<protein>
    <recommendedName>
        <fullName evidence="3 6">Beta-galactosidase</fullName>
        <shortName evidence="6">Beta-gal</shortName>
        <ecNumber evidence="3 6">3.2.1.23</ecNumber>
    </recommendedName>
</protein>
<dbReference type="AlphaFoldDB" id="A0A402CVJ0"/>
<dbReference type="SUPFAM" id="SSF52317">
    <property type="entry name" value="Class I glutamine amidotransferase-like"/>
    <property type="match status" value="1"/>
</dbReference>
<comment type="catalytic activity">
    <reaction evidence="1 6">
        <text>Hydrolysis of terminal non-reducing beta-D-galactose residues in beta-D-galactosides.</text>
        <dbReference type="EC" id="3.2.1.23"/>
    </reaction>
</comment>
<dbReference type="OrthoDB" id="9800974at2"/>
<dbReference type="CDD" id="cd03143">
    <property type="entry name" value="A4_beta-galactosidase_middle_domain"/>
    <property type="match status" value="1"/>
</dbReference>
<dbReference type="GO" id="GO:0006012">
    <property type="term" value="P:galactose metabolic process"/>
    <property type="evidence" value="ECO:0007669"/>
    <property type="project" value="InterPro"/>
</dbReference>
<dbReference type="PANTHER" id="PTHR36447:SF1">
    <property type="entry name" value="BETA-GALACTOSIDASE GANA"/>
    <property type="match status" value="1"/>
</dbReference>
<name>A0A402CVJ0_9BACT</name>
<dbReference type="Proteomes" id="UP000287394">
    <property type="component" value="Chromosome"/>
</dbReference>
<dbReference type="InterPro" id="IPR013529">
    <property type="entry name" value="Glyco_hydro_42_N"/>
</dbReference>
<dbReference type="Pfam" id="PF02449">
    <property type="entry name" value="Glyco_hydro_42"/>
    <property type="match status" value="1"/>
</dbReference>
<evidence type="ECO:0000256" key="1">
    <source>
        <dbReference type="ARBA" id="ARBA00001412"/>
    </source>
</evidence>
<dbReference type="Gene3D" id="3.20.20.80">
    <property type="entry name" value="Glycosidases"/>
    <property type="match status" value="1"/>
</dbReference>
<reference evidence="7 8" key="1">
    <citation type="journal article" date="2019" name="Int. J. Syst. Evol. Microbiol.">
        <title>Capsulimonas corticalis gen. nov., sp. nov., an aerobic capsulated bacterium, of a novel bacterial order, Capsulimonadales ord. nov., of the class Armatimonadia of the phylum Armatimonadetes.</title>
        <authorList>
            <person name="Li J."/>
            <person name="Kudo C."/>
            <person name="Tonouchi A."/>
        </authorList>
    </citation>
    <scope>NUCLEOTIDE SEQUENCE [LARGE SCALE GENOMIC DNA]</scope>
    <source>
        <strain evidence="7 8">AX-7</strain>
    </source>
</reference>
<dbReference type="Gene3D" id="3.40.50.880">
    <property type="match status" value="1"/>
</dbReference>